<comment type="caution">
    <text evidence="8">The sequence shown here is derived from an EMBL/GenBank/DDBJ whole genome shotgun (WGS) entry which is preliminary data.</text>
</comment>
<dbReference type="EMBL" id="JAEUBD010001178">
    <property type="protein sequence ID" value="KAH3664630.1"/>
    <property type="molecule type" value="Genomic_DNA"/>
</dbReference>
<sequence length="429" mass="49407">MAIPIAQWVADARANLAHAEQVCNDANMYLTSTSEKLRRREMKVPKLIYYLDALKQQLRLLEIIRDSLVLNLNGVMEKRAALQSQLLKDVDRLHRTIDTLKNTVVVFDGQTTLYEYISESGVEELFNGVSQNLKDIQTLIKGNRTDALLIRLTSDLDHLSNELNALDSKFRDMRLVDTQSSSIDPISKLLEINAELEHDMVAILTSFNNHYDQCEKGEAILKDPAVPQDEKDELVSVLQNDVEELPEAQRSLTSNAEIIKKNCKEVMKILDIFEDYFQRVETYVCELQEYGESKLRVQLKEFSDINTEVSRKLEIAQTHQDELVQYNSDFQQFVRSYYSLILELDRRMHVNEHISSAIDNFRSTISNIVEKDHEKRMEFLQKHGDFIPQNLVDSSVINSGTPQISINFDQEPLPAISKEVVQLAKKMQK</sequence>
<feature type="domain" description="Autophagy protein ATG17-like" evidence="7">
    <location>
        <begin position="16"/>
        <end position="387"/>
    </location>
</feature>
<evidence type="ECO:0000256" key="5">
    <source>
        <dbReference type="ARBA" id="ARBA00023136"/>
    </source>
</evidence>
<dbReference type="GO" id="GO:0030295">
    <property type="term" value="F:protein kinase activator activity"/>
    <property type="evidence" value="ECO:0007669"/>
    <property type="project" value="TreeGrafter"/>
</dbReference>
<evidence type="ECO:0000256" key="4">
    <source>
        <dbReference type="ARBA" id="ARBA00023006"/>
    </source>
</evidence>
<comment type="function">
    <text evidence="6">Autophagy-specific protein that functions in response to autophagy-inducing signals as a scaffold to recruit other ATG proteins to organize preautophagosomal structure (PAS) formation. Modulates the timing and magnitude of the autophagy response, such as the size of the sequestering vesicles. Plays particularly a role in pexophagy and nucleophagy.</text>
</comment>
<comment type="similarity">
    <text evidence="1 6">Belongs to the ATG17 family.</text>
</comment>
<evidence type="ECO:0000256" key="3">
    <source>
        <dbReference type="ARBA" id="ARBA00022490"/>
    </source>
</evidence>
<dbReference type="Proteomes" id="UP000788993">
    <property type="component" value="Unassembled WGS sequence"/>
</dbReference>
<evidence type="ECO:0000313" key="9">
    <source>
        <dbReference type="Proteomes" id="UP000788993"/>
    </source>
</evidence>
<dbReference type="GO" id="GO:0034727">
    <property type="term" value="P:piecemeal microautophagy of the nucleus"/>
    <property type="evidence" value="ECO:0007669"/>
    <property type="project" value="TreeGrafter"/>
</dbReference>
<reference evidence="8" key="1">
    <citation type="journal article" date="2021" name="Open Biol.">
        <title>Shared evolutionary footprints suggest mitochondrial oxidative damage underlies multiple complex I losses in fungi.</title>
        <authorList>
            <person name="Schikora-Tamarit M.A."/>
            <person name="Marcet-Houben M."/>
            <person name="Nosek J."/>
            <person name="Gabaldon T."/>
        </authorList>
    </citation>
    <scope>NUCLEOTIDE SEQUENCE</scope>
    <source>
        <strain evidence="8">NCAIM Y.01608</strain>
    </source>
</reference>
<evidence type="ECO:0000256" key="6">
    <source>
        <dbReference type="RuleBase" id="RU368080"/>
    </source>
</evidence>
<dbReference type="PANTHER" id="PTHR28005">
    <property type="entry name" value="AUTOPHAGY-RELATED PROTEIN 17"/>
    <property type="match status" value="1"/>
</dbReference>
<evidence type="ECO:0000313" key="8">
    <source>
        <dbReference type="EMBL" id="KAH3664630.1"/>
    </source>
</evidence>
<dbReference type="InterPro" id="IPR007240">
    <property type="entry name" value="Atg17"/>
</dbReference>
<gene>
    <name evidence="8" type="ORF">OGATHE_003445</name>
</gene>
<dbReference type="GO" id="GO:0060090">
    <property type="term" value="F:molecular adaptor activity"/>
    <property type="evidence" value="ECO:0007669"/>
    <property type="project" value="TreeGrafter"/>
</dbReference>
<evidence type="ECO:0000259" key="7">
    <source>
        <dbReference type="Pfam" id="PF04108"/>
    </source>
</evidence>
<comment type="subcellular location">
    <subcellularLocation>
        <location evidence="6">Cytoplasm</location>
    </subcellularLocation>
    <subcellularLocation>
        <location evidence="6">Preautophagosomal structure membrane</location>
        <topology evidence="6">Peripheral membrane protein</topology>
    </subcellularLocation>
</comment>
<keyword evidence="4 6" id="KW-0072">Autophagy</keyword>
<protein>
    <recommendedName>
        <fullName evidence="2 6">Autophagy-related protein 17</fullName>
    </recommendedName>
</protein>
<name>A0A9P8P3Z9_9ASCO</name>
<reference evidence="8" key="2">
    <citation type="submission" date="2021-01" db="EMBL/GenBank/DDBJ databases">
        <authorList>
            <person name="Schikora-Tamarit M.A."/>
        </authorList>
    </citation>
    <scope>NUCLEOTIDE SEQUENCE</scope>
    <source>
        <strain evidence="8">NCAIM Y.01608</strain>
    </source>
</reference>
<dbReference type="GO" id="GO:0034045">
    <property type="term" value="C:phagophore assembly site membrane"/>
    <property type="evidence" value="ECO:0007669"/>
    <property type="project" value="UniProtKB-SubCell"/>
</dbReference>
<dbReference type="PANTHER" id="PTHR28005:SF1">
    <property type="entry name" value="AUTOPHAGY-RELATED PROTEIN 17"/>
    <property type="match status" value="1"/>
</dbReference>
<dbReference type="GO" id="GO:0000045">
    <property type="term" value="P:autophagosome assembly"/>
    <property type="evidence" value="ECO:0007669"/>
    <property type="project" value="TreeGrafter"/>
</dbReference>
<evidence type="ECO:0000256" key="1">
    <source>
        <dbReference type="ARBA" id="ARBA00006259"/>
    </source>
</evidence>
<keyword evidence="3 6" id="KW-0963">Cytoplasm</keyword>
<dbReference type="InterPro" id="IPR045326">
    <property type="entry name" value="ATG17-like_dom"/>
</dbReference>
<dbReference type="GO" id="GO:1990316">
    <property type="term" value="C:Atg1/ULK1 kinase complex"/>
    <property type="evidence" value="ECO:0007669"/>
    <property type="project" value="TreeGrafter"/>
</dbReference>
<evidence type="ECO:0000256" key="2">
    <source>
        <dbReference type="ARBA" id="ARBA00013806"/>
    </source>
</evidence>
<proteinExistence type="inferred from homology"/>
<organism evidence="8 9">
    <name type="scientific">Ogataea polymorpha</name>
    <dbReference type="NCBI Taxonomy" id="460523"/>
    <lineage>
        <taxon>Eukaryota</taxon>
        <taxon>Fungi</taxon>
        <taxon>Dikarya</taxon>
        <taxon>Ascomycota</taxon>
        <taxon>Saccharomycotina</taxon>
        <taxon>Pichiomycetes</taxon>
        <taxon>Pichiales</taxon>
        <taxon>Pichiaceae</taxon>
        <taxon>Ogataea</taxon>
    </lineage>
</organism>
<dbReference type="AlphaFoldDB" id="A0A9P8P3Z9"/>
<keyword evidence="5" id="KW-0472">Membrane</keyword>
<accession>A0A9P8P3Z9</accession>
<dbReference type="GO" id="GO:0000422">
    <property type="term" value="P:autophagy of mitochondrion"/>
    <property type="evidence" value="ECO:0007669"/>
    <property type="project" value="TreeGrafter"/>
</dbReference>
<keyword evidence="9" id="KW-1185">Reference proteome</keyword>
<dbReference type="Pfam" id="PF04108">
    <property type="entry name" value="ATG17_like"/>
    <property type="match status" value="1"/>
</dbReference>